<dbReference type="SMART" id="SM00304">
    <property type="entry name" value="HAMP"/>
    <property type="match status" value="2"/>
</dbReference>
<feature type="domain" description="HAMP" evidence="7">
    <location>
        <begin position="367"/>
        <end position="409"/>
    </location>
</feature>
<proteinExistence type="inferred from homology"/>
<comment type="similarity">
    <text evidence="2">Belongs to the methyl-accepting chemotaxis (MCP) protein family.</text>
</comment>
<dbReference type="PROSITE" id="PS50885">
    <property type="entry name" value="HAMP"/>
    <property type="match status" value="2"/>
</dbReference>
<dbReference type="CDD" id="cd06225">
    <property type="entry name" value="HAMP"/>
    <property type="match status" value="1"/>
</dbReference>
<gene>
    <name evidence="8" type="ORF">GCM10009030_38130</name>
</gene>
<dbReference type="SUPFAM" id="SSF158472">
    <property type="entry name" value="HAMP domain-like"/>
    <property type="match status" value="1"/>
</dbReference>
<dbReference type="Pfam" id="PF00672">
    <property type="entry name" value="HAMP"/>
    <property type="match status" value="1"/>
</dbReference>
<evidence type="ECO:0000313" key="9">
    <source>
        <dbReference type="Proteomes" id="UP000605784"/>
    </source>
</evidence>
<dbReference type="Gene3D" id="6.10.250.1910">
    <property type="match status" value="1"/>
</dbReference>
<dbReference type="Pfam" id="PF00015">
    <property type="entry name" value="MCPsignal"/>
    <property type="match status" value="1"/>
</dbReference>
<keyword evidence="1 3" id="KW-0807">Transducer</keyword>
<dbReference type="PANTHER" id="PTHR32089:SF112">
    <property type="entry name" value="LYSOZYME-LIKE PROTEIN-RELATED"/>
    <property type="match status" value="1"/>
</dbReference>
<protein>
    <submittedName>
        <fullName evidence="8">Chemotaxis protein</fullName>
    </submittedName>
</protein>
<dbReference type="PROSITE" id="PS50111">
    <property type="entry name" value="CHEMOTAXIS_TRANSDUC_2"/>
    <property type="match status" value="1"/>
</dbReference>
<reference evidence="8" key="2">
    <citation type="submission" date="2020-09" db="EMBL/GenBank/DDBJ databases">
        <authorList>
            <person name="Sun Q."/>
            <person name="Ohkuma M."/>
        </authorList>
    </citation>
    <scope>NUCLEOTIDE SEQUENCE</scope>
    <source>
        <strain evidence="8">JCM 17820</strain>
    </source>
</reference>
<dbReference type="InterPro" id="IPR004089">
    <property type="entry name" value="MCPsignal_dom"/>
</dbReference>
<dbReference type="Proteomes" id="UP000605784">
    <property type="component" value="Unassembled WGS sequence"/>
</dbReference>
<feature type="domain" description="Methyl-accepting transducer" evidence="6">
    <location>
        <begin position="428"/>
        <end position="664"/>
    </location>
</feature>
<feature type="region of interest" description="Disordered" evidence="5">
    <location>
        <begin position="732"/>
        <end position="761"/>
    </location>
</feature>
<dbReference type="PANTHER" id="PTHR32089">
    <property type="entry name" value="METHYL-ACCEPTING CHEMOTAXIS PROTEIN MCPB"/>
    <property type="match status" value="1"/>
</dbReference>
<evidence type="ECO:0000256" key="5">
    <source>
        <dbReference type="SAM" id="MobiDB-lite"/>
    </source>
</evidence>
<comment type="caution">
    <text evidence="8">The sequence shown here is derived from an EMBL/GenBank/DDBJ whole genome shotgun (WGS) entry which is preliminary data.</text>
</comment>
<sequence>MLVAGGIGAFLYADATQTLDQRVESRVVSTAELQADGLDSWVNGFRRQTRTLSSVREFQNGQPEVIKDYLLLEATDLTDAFVAVHYVQASDGTIEASTAHGLSGKTLGELGVPWGENMAPIDNQTDQSGTVLVPEQPYESSVTNDTVLAFVSSAPQNTEHVVVVEANLAARADRFYQGTSGGETAVVDTEGRTVLGTALTAESAAVTGTGANASGFARDGDTVAGYAALSTLDWTVVTQVPAASAYGLRNQIGSSLLLTLFSALLVLGGVTLVVSKRSASALSELTEKATAMKRGDLDVSLDSDRRDEIGQLYGAFDEMRDSLREQISEAEAAKERAESAREEADRTRERAVELNEQLEAHAAAYGAVMDACAEGDLSQRMSTDAENDAMRAIATAYNDVMDEWEATIREVRAFSDAVEAASADVSENVAAVRDHSDDVREAVVEMADGAERQSDELQTVWEELDDLSATVEEMSAAADSVRERADDALDRSRDGRAAATGAADALEEIATSTDRAVAEVEELESLMTDVETVTDLIADIADQTTMLALNANIEAARADIDGDGFAVVADEVKTLADRTVDATADIESSIQRMRGQVERTVEEIHATQSKVDTGTETVEDALVAFDGIVDDVEAATSGMREIDRATGEQAESAQEVVAMVETVGDISDRTAEEAATVADATGEQVDAVGDVEADVTHLSERASELRDLLATFDVDSVGETDVFDPTVAATVPGDAETAADQPHLGTDDSRDLPLASDGAGE</sequence>
<keyword evidence="4" id="KW-0175">Coiled coil</keyword>
<evidence type="ECO:0000256" key="1">
    <source>
        <dbReference type="ARBA" id="ARBA00023224"/>
    </source>
</evidence>
<accession>A0A830GSN7</accession>
<dbReference type="SMART" id="SM00283">
    <property type="entry name" value="MA"/>
    <property type="match status" value="1"/>
</dbReference>
<evidence type="ECO:0000256" key="3">
    <source>
        <dbReference type="PROSITE-ProRule" id="PRU00284"/>
    </source>
</evidence>
<reference evidence="8" key="1">
    <citation type="journal article" date="2014" name="Int. J. Syst. Evol. Microbiol.">
        <title>Complete genome sequence of Corynebacterium casei LMG S-19264T (=DSM 44701T), isolated from a smear-ripened cheese.</title>
        <authorList>
            <consortium name="US DOE Joint Genome Institute (JGI-PGF)"/>
            <person name="Walter F."/>
            <person name="Albersmeier A."/>
            <person name="Kalinowski J."/>
            <person name="Ruckert C."/>
        </authorList>
    </citation>
    <scope>NUCLEOTIDE SEQUENCE</scope>
    <source>
        <strain evidence="8">JCM 17820</strain>
    </source>
</reference>
<feature type="domain" description="HAMP" evidence="7">
    <location>
        <begin position="276"/>
        <end position="328"/>
    </location>
</feature>
<dbReference type="AlphaFoldDB" id="A0A830GSN7"/>
<name>A0A830GSN7_9EURY</name>
<evidence type="ECO:0000256" key="4">
    <source>
        <dbReference type="SAM" id="Coils"/>
    </source>
</evidence>
<evidence type="ECO:0000259" key="6">
    <source>
        <dbReference type="PROSITE" id="PS50111"/>
    </source>
</evidence>
<feature type="coiled-coil region" evidence="4">
    <location>
        <begin position="464"/>
        <end position="491"/>
    </location>
</feature>
<dbReference type="Gene3D" id="1.10.287.950">
    <property type="entry name" value="Methyl-accepting chemotaxis protein"/>
    <property type="match status" value="1"/>
</dbReference>
<dbReference type="CDD" id="cd11386">
    <property type="entry name" value="MCP_signal"/>
    <property type="match status" value="1"/>
</dbReference>
<dbReference type="GO" id="GO:0016020">
    <property type="term" value="C:membrane"/>
    <property type="evidence" value="ECO:0007669"/>
    <property type="project" value="InterPro"/>
</dbReference>
<feature type="coiled-coil region" evidence="4">
    <location>
        <begin position="316"/>
        <end position="364"/>
    </location>
</feature>
<dbReference type="GO" id="GO:0007165">
    <property type="term" value="P:signal transduction"/>
    <property type="evidence" value="ECO:0007669"/>
    <property type="project" value="UniProtKB-KW"/>
</dbReference>
<evidence type="ECO:0000313" key="8">
    <source>
        <dbReference type="EMBL" id="GGO02970.1"/>
    </source>
</evidence>
<keyword evidence="9" id="KW-1185">Reference proteome</keyword>
<dbReference type="InterPro" id="IPR003660">
    <property type="entry name" value="HAMP_dom"/>
</dbReference>
<dbReference type="EMBL" id="BMOU01000007">
    <property type="protein sequence ID" value="GGO02970.1"/>
    <property type="molecule type" value="Genomic_DNA"/>
</dbReference>
<evidence type="ECO:0000256" key="2">
    <source>
        <dbReference type="ARBA" id="ARBA00029447"/>
    </source>
</evidence>
<organism evidence="8 9">
    <name type="scientific">Haloarcula pellucida</name>
    <dbReference type="NCBI Taxonomy" id="1427151"/>
    <lineage>
        <taxon>Archaea</taxon>
        <taxon>Methanobacteriati</taxon>
        <taxon>Methanobacteriota</taxon>
        <taxon>Stenosarchaea group</taxon>
        <taxon>Halobacteria</taxon>
        <taxon>Halobacteriales</taxon>
        <taxon>Haloarculaceae</taxon>
        <taxon>Haloarcula</taxon>
    </lineage>
</organism>
<dbReference type="SUPFAM" id="SSF58104">
    <property type="entry name" value="Methyl-accepting chemotaxis protein (MCP) signaling domain"/>
    <property type="match status" value="1"/>
</dbReference>
<evidence type="ECO:0000259" key="7">
    <source>
        <dbReference type="PROSITE" id="PS50885"/>
    </source>
</evidence>